<accession>Q312Y8</accession>
<dbReference type="GO" id="GO:0016491">
    <property type="term" value="F:oxidoreductase activity"/>
    <property type="evidence" value="ECO:0007669"/>
    <property type="project" value="UniProtKB-KW"/>
</dbReference>
<reference evidence="7 8" key="1">
    <citation type="journal article" date="2011" name="J. Bacteriol.">
        <title>Complete genome sequence and updated annotation of Desulfovibrio alaskensis G20.</title>
        <authorList>
            <person name="Hauser L.J."/>
            <person name="Land M.L."/>
            <person name="Brown S.D."/>
            <person name="Larimer F."/>
            <person name="Keller K.L."/>
            <person name="Rapp-Giles B.J."/>
            <person name="Price M.N."/>
            <person name="Lin M."/>
            <person name="Bruce D.C."/>
            <person name="Detter J.C."/>
            <person name="Tapia R."/>
            <person name="Han C.S."/>
            <person name="Goodwin L.A."/>
            <person name="Cheng J.F."/>
            <person name="Pitluck S."/>
            <person name="Copeland A."/>
            <person name="Lucas S."/>
            <person name="Nolan M."/>
            <person name="Lapidus A.L."/>
            <person name="Palumbo A.V."/>
            <person name="Wall J.D."/>
        </authorList>
    </citation>
    <scope>NUCLEOTIDE SEQUENCE [LARGE SCALE GENOMIC DNA]</scope>
    <source>
        <strain evidence="8">ATCC BAA 1058 / DSM 17464 / G20</strain>
    </source>
</reference>
<dbReference type="Gene3D" id="1.10.1060.10">
    <property type="entry name" value="Alpha-helical ferredoxin"/>
    <property type="match status" value="1"/>
</dbReference>
<sequence>MEVISLQSRDAAFAAEVARRSGQNLATCYQCGNCTAGCPYTFVYDIPVSRIMRLVQMGRRDEVLRCRSLWLCASCQSCTTRCPNNIDVARVVDVLRHMAREAGYATEGAVKSFGDAFLASVERHGRVYEMGMLVNYVLKTGRFWTDYDLAPTVLPKGKIGFRPHTIQGAGHVAAIFRRFRERQQEDRQAVSAAGPAAESKGGSR</sequence>
<dbReference type="PANTHER" id="PTHR43255">
    <property type="entry name" value="IRON-SULFUR-BINDING OXIDOREDUCTASE FADF-RELATED-RELATED"/>
    <property type="match status" value="1"/>
</dbReference>
<dbReference type="STRING" id="207559.Dde_1207"/>
<keyword evidence="1" id="KW-0004">4Fe-4S</keyword>
<name>Q312Y8_OLEA2</name>
<dbReference type="GO" id="GO:0051539">
    <property type="term" value="F:4 iron, 4 sulfur cluster binding"/>
    <property type="evidence" value="ECO:0007669"/>
    <property type="project" value="UniProtKB-KW"/>
</dbReference>
<protein>
    <submittedName>
        <fullName evidence="7">Heterodisulfide reductase, C subunit</fullName>
    </submittedName>
</protein>
<dbReference type="InterPro" id="IPR017896">
    <property type="entry name" value="4Fe4S_Fe-S-bd"/>
</dbReference>
<organism evidence="7 8">
    <name type="scientific">Oleidesulfovibrio alaskensis (strain ATCC BAA-1058 / DSM 17464 / G20)</name>
    <name type="common">Desulfovibrio alaskensis</name>
    <dbReference type="NCBI Taxonomy" id="207559"/>
    <lineage>
        <taxon>Bacteria</taxon>
        <taxon>Pseudomonadati</taxon>
        <taxon>Thermodesulfobacteriota</taxon>
        <taxon>Desulfovibrionia</taxon>
        <taxon>Desulfovibrionales</taxon>
        <taxon>Desulfovibrionaceae</taxon>
        <taxon>Oleidesulfovibrio</taxon>
    </lineage>
</organism>
<keyword evidence="4" id="KW-0408">Iron</keyword>
<evidence type="ECO:0000313" key="8">
    <source>
        <dbReference type="Proteomes" id="UP000002710"/>
    </source>
</evidence>
<dbReference type="HOGENOM" id="CLU_093432_1_0_7"/>
<dbReference type="Pfam" id="PF13187">
    <property type="entry name" value="Fer4_9"/>
    <property type="match status" value="1"/>
</dbReference>
<dbReference type="KEGG" id="dde:Dde_1207"/>
<dbReference type="InterPro" id="IPR051460">
    <property type="entry name" value="HdrC_iron-sulfur_subunit"/>
</dbReference>
<evidence type="ECO:0000259" key="6">
    <source>
        <dbReference type="Pfam" id="PF13187"/>
    </source>
</evidence>
<evidence type="ECO:0000313" key="7">
    <source>
        <dbReference type="EMBL" id="ABB38008.1"/>
    </source>
</evidence>
<dbReference type="EMBL" id="CP000112">
    <property type="protein sequence ID" value="ABB38008.1"/>
    <property type="molecule type" value="Genomic_DNA"/>
</dbReference>
<evidence type="ECO:0000256" key="2">
    <source>
        <dbReference type="ARBA" id="ARBA00022723"/>
    </source>
</evidence>
<dbReference type="RefSeq" id="WP_011367224.1">
    <property type="nucleotide sequence ID" value="NC_007519.1"/>
</dbReference>
<evidence type="ECO:0000256" key="4">
    <source>
        <dbReference type="ARBA" id="ARBA00023004"/>
    </source>
</evidence>
<evidence type="ECO:0000256" key="1">
    <source>
        <dbReference type="ARBA" id="ARBA00022485"/>
    </source>
</evidence>
<dbReference type="SUPFAM" id="SSF46548">
    <property type="entry name" value="alpha-helical ferredoxin"/>
    <property type="match status" value="1"/>
</dbReference>
<dbReference type="GO" id="GO:0005886">
    <property type="term" value="C:plasma membrane"/>
    <property type="evidence" value="ECO:0007669"/>
    <property type="project" value="TreeGrafter"/>
</dbReference>
<dbReference type="PANTHER" id="PTHR43255:SF1">
    <property type="entry name" value="IRON-SULFUR-BINDING OXIDOREDUCTASE FADF-RELATED"/>
    <property type="match status" value="1"/>
</dbReference>
<dbReference type="AlphaFoldDB" id="Q312Y8"/>
<gene>
    <name evidence="7" type="ordered locus">Dde_1207</name>
</gene>
<dbReference type="InterPro" id="IPR009051">
    <property type="entry name" value="Helical_ferredxn"/>
</dbReference>
<evidence type="ECO:0000256" key="5">
    <source>
        <dbReference type="ARBA" id="ARBA00023014"/>
    </source>
</evidence>
<dbReference type="GO" id="GO:0046872">
    <property type="term" value="F:metal ion binding"/>
    <property type="evidence" value="ECO:0007669"/>
    <property type="project" value="UniProtKB-KW"/>
</dbReference>
<feature type="domain" description="4Fe-4S ferredoxin-type" evidence="6">
    <location>
        <begin position="28"/>
        <end position="85"/>
    </location>
</feature>
<evidence type="ECO:0000256" key="3">
    <source>
        <dbReference type="ARBA" id="ARBA00023002"/>
    </source>
</evidence>
<dbReference type="PROSITE" id="PS00198">
    <property type="entry name" value="4FE4S_FER_1"/>
    <property type="match status" value="1"/>
</dbReference>
<proteinExistence type="predicted"/>
<dbReference type="InterPro" id="IPR017900">
    <property type="entry name" value="4Fe4S_Fe_S_CS"/>
</dbReference>
<keyword evidence="8" id="KW-1185">Reference proteome</keyword>
<keyword evidence="3" id="KW-0560">Oxidoreductase</keyword>
<dbReference type="eggNOG" id="COG1150">
    <property type="taxonomic scope" value="Bacteria"/>
</dbReference>
<keyword evidence="2" id="KW-0479">Metal-binding</keyword>
<dbReference type="Proteomes" id="UP000002710">
    <property type="component" value="Chromosome"/>
</dbReference>
<keyword evidence="5" id="KW-0411">Iron-sulfur</keyword>